<evidence type="ECO:0000259" key="1">
    <source>
        <dbReference type="PROSITE" id="PS50181"/>
    </source>
</evidence>
<dbReference type="Gene3D" id="1.20.1280.50">
    <property type="match status" value="1"/>
</dbReference>
<dbReference type="InParanoid" id="A0A251UM10"/>
<gene>
    <name evidence="3" type="ORF">HannXRQ_Chr05g0136161</name>
    <name evidence="2" type="ORF">HanXRQr2_Chr15g0696391</name>
</gene>
<dbReference type="SUPFAM" id="SSF81383">
    <property type="entry name" value="F-box domain"/>
    <property type="match status" value="1"/>
</dbReference>
<keyword evidence="4" id="KW-1185">Reference proteome</keyword>
<dbReference type="InterPro" id="IPR050796">
    <property type="entry name" value="SCF_F-box_component"/>
</dbReference>
<dbReference type="Pfam" id="PF08268">
    <property type="entry name" value="FBA_3"/>
    <property type="match status" value="1"/>
</dbReference>
<dbReference type="PROSITE" id="PS50181">
    <property type="entry name" value="FBOX"/>
    <property type="match status" value="1"/>
</dbReference>
<dbReference type="FunCoup" id="A0A251UM10">
    <property type="interactions" value="249"/>
</dbReference>
<dbReference type="PANTHER" id="PTHR31672:SF10">
    <property type="entry name" value="F-BOX DOMAIN-CONTAINING PROTEIN"/>
    <property type="match status" value="1"/>
</dbReference>
<dbReference type="AlphaFoldDB" id="A0A251UM10"/>
<sequence length="367" mass="41912">MSDHIPLEIQSKIINTLPVKSLLRLRSICKSWKSLIDSSDFIEHHSSQQQHLLVSYYDNDYEQKYVSIVDDHTFPQQKVFLTVPVSVKKMLEHHPRIISSCHGLVCFYCDSTRTAVIWNIALRKSVAVVVPASNAYKTAIGFGVCRETNDPKIVKIRYIGWWRSVDINATYIPSQVEVFTLSTGAWRSPFGSNLPRTSFHYYHDDEVVIDGVFYWLATNSNTMLIVSFDMTSEEFREITLPDDLSQTHWNRISMSYLGNSLVVCGCDKHAIYRGLCVWAMRGGVSNSFTKLFTITPNEDATPRGFRKSGEPIVAIRGEHGYGMAVYEPYSKHIDYLGIAGEDCSFKVYPYTETLFLYGQPDRARYSD</sequence>
<dbReference type="SMART" id="SM00256">
    <property type="entry name" value="FBOX"/>
    <property type="match status" value="1"/>
</dbReference>
<feature type="domain" description="F-box" evidence="1">
    <location>
        <begin position="1"/>
        <end position="45"/>
    </location>
</feature>
<dbReference type="PANTHER" id="PTHR31672">
    <property type="entry name" value="BNACNNG10540D PROTEIN"/>
    <property type="match status" value="1"/>
</dbReference>
<dbReference type="NCBIfam" id="TIGR01640">
    <property type="entry name" value="F_box_assoc_1"/>
    <property type="match status" value="1"/>
</dbReference>
<dbReference type="InterPro" id="IPR011043">
    <property type="entry name" value="Gal_Oxase/kelch_b-propeller"/>
</dbReference>
<dbReference type="Proteomes" id="UP000215914">
    <property type="component" value="Chromosome 5"/>
</dbReference>
<proteinExistence type="predicted"/>
<organism evidence="3 4">
    <name type="scientific">Helianthus annuus</name>
    <name type="common">Common sunflower</name>
    <dbReference type="NCBI Taxonomy" id="4232"/>
    <lineage>
        <taxon>Eukaryota</taxon>
        <taxon>Viridiplantae</taxon>
        <taxon>Streptophyta</taxon>
        <taxon>Embryophyta</taxon>
        <taxon>Tracheophyta</taxon>
        <taxon>Spermatophyta</taxon>
        <taxon>Magnoliopsida</taxon>
        <taxon>eudicotyledons</taxon>
        <taxon>Gunneridae</taxon>
        <taxon>Pentapetalae</taxon>
        <taxon>asterids</taxon>
        <taxon>campanulids</taxon>
        <taxon>Asterales</taxon>
        <taxon>Asteraceae</taxon>
        <taxon>Asteroideae</taxon>
        <taxon>Heliantheae alliance</taxon>
        <taxon>Heliantheae</taxon>
        <taxon>Helianthus</taxon>
    </lineage>
</organism>
<dbReference type="InterPro" id="IPR036047">
    <property type="entry name" value="F-box-like_dom_sf"/>
</dbReference>
<reference evidence="3" key="2">
    <citation type="submission" date="2017-02" db="EMBL/GenBank/DDBJ databases">
        <title>Sunflower complete genome.</title>
        <authorList>
            <person name="Langlade N."/>
            <person name="Munos S."/>
        </authorList>
    </citation>
    <scope>NUCLEOTIDE SEQUENCE [LARGE SCALE GENOMIC DNA]</scope>
    <source>
        <tissue evidence="3">Leaves</tissue>
    </source>
</reference>
<evidence type="ECO:0000313" key="3">
    <source>
        <dbReference type="EMBL" id="OTG24388.1"/>
    </source>
</evidence>
<name>A0A251UM10_HELAN</name>
<dbReference type="InterPro" id="IPR017451">
    <property type="entry name" value="F-box-assoc_interact_dom"/>
</dbReference>
<dbReference type="OrthoDB" id="1582872at2759"/>
<dbReference type="EMBL" id="CM007894">
    <property type="protein sequence ID" value="OTG24388.1"/>
    <property type="molecule type" value="Genomic_DNA"/>
</dbReference>
<reference evidence="2 4" key="1">
    <citation type="journal article" date="2017" name="Nature">
        <title>The sunflower genome provides insights into oil metabolism, flowering and Asterid evolution.</title>
        <authorList>
            <person name="Badouin H."/>
            <person name="Gouzy J."/>
            <person name="Grassa C.J."/>
            <person name="Murat F."/>
            <person name="Staton S.E."/>
            <person name="Cottret L."/>
            <person name="Lelandais-Briere C."/>
            <person name="Owens G.L."/>
            <person name="Carrere S."/>
            <person name="Mayjonade B."/>
            <person name="Legrand L."/>
            <person name="Gill N."/>
            <person name="Kane N.C."/>
            <person name="Bowers J.E."/>
            <person name="Hubner S."/>
            <person name="Bellec A."/>
            <person name="Berard A."/>
            <person name="Berges H."/>
            <person name="Blanchet N."/>
            <person name="Boniface M.C."/>
            <person name="Brunel D."/>
            <person name="Catrice O."/>
            <person name="Chaidir N."/>
            <person name="Claudel C."/>
            <person name="Donnadieu C."/>
            <person name="Faraut T."/>
            <person name="Fievet G."/>
            <person name="Helmstetter N."/>
            <person name="King M."/>
            <person name="Knapp S.J."/>
            <person name="Lai Z."/>
            <person name="Le Paslier M.C."/>
            <person name="Lippi Y."/>
            <person name="Lorenzon L."/>
            <person name="Mandel J.R."/>
            <person name="Marage G."/>
            <person name="Marchand G."/>
            <person name="Marquand E."/>
            <person name="Bret-Mestries E."/>
            <person name="Morien E."/>
            <person name="Nambeesan S."/>
            <person name="Nguyen T."/>
            <person name="Pegot-Espagnet P."/>
            <person name="Pouilly N."/>
            <person name="Raftis F."/>
            <person name="Sallet E."/>
            <person name="Schiex T."/>
            <person name="Thomas J."/>
            <person name="Vandecasteele C."/>
            <person name="Vares D."/>
            <person name="Vear F."/>
            <person name="Vautrin S."/>
            <person name="Crespi M."/>
            <person name="Mangin B."/>
            <person name="Burke J.M."/>
            <person name="Salse J."/>
            <person name="Munos S."/>
            <person name="Vincourt P."/>
            <person name="Rieseberg L.H."/>
            <person name="Langlade N.B."/>
        </authorList>
    </citation>
    <scope>NUCLEOTIDE SEQUENCE [LARGE SCALE GENOMIC DNA]</scope>
    <source>
        <strain evidence="4">cv. SF193</strain>
        <tissue evidence="2">Leaves</tissue>
    </source>
</reference>
<dbReference type="EMBL" id="MNCJ02000330">
    <property type="protein sequence ID" value="KAF5764813.1"/>
    <property type="molecule type" value="Genomic_DNA"/>
</dbReference>
<accession>A0A251UM10</accession>
<evidence type="ECO:0000313" key="2">
    <source>
        <dbReference type="EMBL" id="KAF5764813.1"/>
    </source>
</evidence>
<protein>
    <submittedName>
        <fullName evidence="2">F-box domain, galactose oxidase/kelch, beta-propeller, F-box associated interaction</fullName>
    </submittedName>
    <submittedName>
        <fullName evidence="3">Putative F-box domain-containing protein</fullName>
    </submittedName>
</protein>
<evidence type="ECO:0000313" key="4">
    <source>
        <dbReference type="Proteomes" id="UP000215914"/>
    </source>
</evidence>
<reference evidence="2" key="3">
    <citation type="submission" date="2020-06" db="EMBL/GenBank/DDBJ databases">
        <title>Helianthus annuus Genome sequencing and assembly Release 2.</title>
        <authorList>
            <person name="Gouzy J."/>
            <person name="Langlade N."/>
            <person name="Munos S."/>
        </authorList>
    </citation>
    <scope>NUCLEOTIDE SEQUENCE</scope>
    <source>
        <tissue evidence="2">Leaves</tissue>
    </source>
</reference>
<dbReference type="InterPro" id="IPR013187">
    <property type="entry name" value="F-box-assoc_dom_typ3"/>
</dbReference>
<dbReference type="SUPFAM" id="SSF50965">
    <property type="entry name" value="Galactose oxidase, central domain"/>
    <property type="match status" value="1"/>
</dbReference>
<dbReference type="Pfam" id="PF00646">
    <property type="entry name" value="F-box"/>
    <property type="match status" value="1"/>
</dbReference>
<dbReference type="Gramene" id="mRNA:HanXRQr2_Chr15g0696391">
    <property type="protein sequence ID" value="CDS:HanXRQr2_Chr15g0696391.1"/>
    <property type="gene ID" value="HanXRQr2_Chr15g0696391"/>
</dbReference>
<dbReference type="InterPro" id="IPR001810">
    <property type="entry name" value="F-box_dom"/>
</dbReference>